<organism evidence="3 4">
    <name type="scientific">Emiliania huxleyi (strain CCMP1516)</name>
    <dbReference type="NCBI Taxonomy" id="280463"/>
    <lineage>
        <taxon>Eukaryota</taxon>
        <taxon>Haptista</taxon>
        <taxon>Haptophyta</taxon>
        <taxon>Prymnesiophyceae</taxon>
        <taxon>Isochrysidales</taxon>
        <taxon>Noelaerhabdaceae</taxon>
        <taxon>Emiliania</taxon>
    </lineage>
</organism>
<evidence type="ECO:0000256" key="1">
    <source>
        <dbReference type="SAM" id="MobiDB-lite"/>
    </source>
</evidence>
<dbReference type="KEGG" id="ehx:EMIHUDRAFT_225261"/>
<dbReference type="EnsemblProtists" id="EOD37680">
    <property type="protein sequence ID" value="EOD37680"/>
    <property type="gene ID" value="EMIHUDRAFT_225261"/>
</dbReference>
<name>A0A0D3KPJ5_EMIH1</name>
<dbReference type="AlphaFoldDB" id="A0A0D3KPJ5"/>
<feature type="region of interest" description="Disordered" evidence="1">
    <location>
        <begin position="474"/>
        <end position="495"/>
    </location>
</feature>
<dbReference type="Proteomes" id="UP000013827">
    <property type="component" value="Unassembled WGS sequence"/>
</dbReference>
<keyword evidence="2" id="KW-0732">Signal</keyword>
<evidence type="ECO:0000256" key="2">
    <source>
        <dbReference type="SAM" id="SignalP"/>
    </source>
</evidence>
<sequence length="568" mass="61159">MAAAIILSKLAVAYTFLPYGGGPPPKRGEADGSREAQLQALGVAVDAGPFRSRREATHLLRRWLEQYWECKKLDSGDNSCFEFGGCHRRCWWRGATPELVFQLEELGAAAAPPDDQPLAYLRARAAADCLRAARLHHREVLRLRGIVVSLDASHHYCALRPAAPRVHSLGVRASAVALYPLPAVYLPGSQCVVRNIEARNIAMCRERAEFVAARVSADRASCASVGALLRIDDVRPAPRDYSGRVLAEGASENERGVLEVRCSVVGRVRVVACANLEAWRKPQRDEYLEVWWMGAAAASDVADAIYQLIDALLATDGLSGAAGAKDIDALVGSLERAAALAEEADWWGALELWQAHCATRQAGAAAAHRAERDELLIDAKLRQGGALQIPVREETLEQADRARLADLDARAADAIAQTGVDDASAFQACLEARTPAERAAILLARRPEGGRAIGAEGGARARAGRVVGADRELRKSEDATHFATDGPAPRRYDGDTPRTIRCVPVFVRSEKSNALVGDGFLQPAPRSANLDSAFGGMQLFAPEALRAAPLLLTRSAQLAQPTVRLPQL</sequence>
<accession>A0A0D3KPJ5</accession>
<feature type="chain" id="PRO_5044285563" evidence="2">
    <location>
        <begin position="16"/>
        <end position="568"/>
    </location>
</feature>
<dbReference type="PaxDb" id="2903-EOD37680"/>
<reference evidence="4" key="1">
    <citation type="journal article" date="2013" name="Nature">
        <title>Pan genome of the phytoplankton Emiliania underpins its global distribution.</title>
        <authorList>
            <person name="Read B.A."/>
            <person name="Kegel J."/>
            <person name="Klute M.J."/>
            <person name="Kuo A."/>
            <person name="Lefebvre S.C."/>
            <person name="Maumus F."/>
            <person name="Mayer C."/>
            <person name="Miller J."/>
            <person name="Monier A."/>
            <person name="Salamov A."/>
            <person name="Young J."/>
            <person name="Aguilar M."/>
            <person name="Claverie J.M."/>
            <person name="Frickenhaus S."/>
            <person name="Gonzalez K."/>
            <person name="Herman E.K."/>
            <person name="Lin Y.C."/>
            <person name="Napier J."/>
            <person name="Ogata H."/>
            <person name="Sarno A.F."/>
            <person name="Shmutz J."/>
            <person name="Schroeder D."/>
            <person name="de Vargas C."/>
            <person name="Verret F."/>
            <person name="von Dassow P."/>
            <person name="Valentin K."/>
            <person name="Van de Peer Y."/>
            <person name="Wheeler G."/>
            <person name="Dacks J.B."/>
            <person name="Delwiche C.F."/>
            <person name="Dyhrman S.T."/>
            <person name="Glockner G."/>
            <person name="John U."/>
            <person name="Richards T."/>
            <person name="Worden A.Z."/>
            <person name="Zhang X."/>
            <person name="Grigoriev I.V."/>
            <person name="Allen A.E."/>
            <person name="Bidle K."/>
            <person name="Borodovsky M."/>
            <person name="Bowler C."/>
            <person name="Brownlee C."/>
            <person name="Cock J.M."/>
            <person name="Elias M."/>
            <person name="Gladyshev V.N."/>
            <person name="Groth M."/>
            <person name="Guda C."/>
            <person name="Hadaegh A."/>
            <person name="Iglesias-Rodriguez M.D."/>
            <person name="Jenkins J."/>
            <person name="Jones B.M."/>
            <person name="Lawson T."/>
            <person name="Leese F."/>
            <person name="Lindquist E."/>
            <person name="Lobanov A."/>
            <person name="Lomsadze A."/>
            <person name="Malik S.B."/>
            <person name="Marsh M.E."/>
            <person name="Mackinder L."/>
            <person name="Mock T."/>
            <person name="Mueller-Roeber B."/>
            <person name="Pagarete A."/>
            <person name="Parker M."/>
            <person name="Probert I."/>
            <person name="Quesneville H."/>
            <person name="Raines C."/>
            <person name="Rensing S.A."/>
            <person name="Riano-Pachon D.M."/>
            <person name="Richier S."/>
            <person name="Rokitta S."/>
            <person name="Shiraiwa Y."/>
            <person name="Soanes D.M."/>
            <person name="van der Giezen M."/>
            <person name="Wahlund T.M."/>
            <person name="Williams B."/>
            <person name="Wilson W."/>
            <person name="Wolfe G."/>
            <person name="Wurch L.L."/>
        </authorList>
    </citation>
    <scope>NUCLEOTIDE SEQUENCE</scope>
</reference>
<reference evidence="3" key="2">
    <citation type="submission" date="2024-10" db="UniProtKB">
        <authorList>
            <consortium name="EnsemblProtists"/>
        </authorList>
    </citation>
    <scope>IDENTIFICATION</scope>
</reference>
<evidence type="ECO:0000313" key="4">
    <source>
        <dbReference type="Proteomes" id="UP000013827"/>
    </source>
</evidence>
<dbReference type="GeneID" id="17282949"/>
<evidence type="ECO:0000313" key="3">
    <source>
        <dbReference type="EnsemblProtists" id="EOD37680"/>
    </source>
</evidence>
<dbReference type="HOGENOM" id="CLU_034902_0_0_1"/>
<dbReference type="RefSeq" id="XP_005790109.1">
    <property type="nucleotide sequence ID" value="XM_005790052.1"/>
</dbReference>
<protein>
    <submittedName>
        <fullName evidence="3">Uncharacterized protein</fullName>
    </submittedName>
</protein>
<proteinExistence type="predicted"/>
<feature type="signal peptide" evidence="2">
    <location>
        <begin position="1"/>
        <end position="15"/>
    </location>
</feature>
<keyword evidence="4" id="KW-1185">Reference proteome</keyword>